<accession>A0A2T1GJ80</accession>
<reference evidence="2 3" key="1">
    <citation type="submission" date="2018-03" db="EMBL/GenBank/DDBJ databases">
        <title>The ancient ancestry and fast evolution of plastids.</title>
        <authorList>
            <person name="Moore K.R."/>
            <person name="Magnabosco C."/>
            <person name="Momper L."/>
            <person name="Gold D.A."/>
            <person name="Bosak T."/>
            <person name="Fournier G.P."/>
        </authorList>
    </citation>
    <scope>NUCLEOTIDE SEQUENCE [LARGE SCALE GENOMIC DNA]</scope>
    <source>
        <strain evidence="2 3">CCALA 037</strain>
    </source>
</reference>
<protein>
    <recommendedName>
        <fullName evidence="4">DUF1361 domain-containing protein</fullName>
    </recommendedName>
</protein>
<evidence type="ECO:0000313" key="2">
    <source>
        <dbReference type="EMBL" id="PSB57842.1"/>
    </source>
</evidence>
<dbReference type="Proteomes" id="UP000238937">
    <property type="component" value="Unassembled WGS sequence"/>
</dbReference>
<sequence length="172" mass="19836">MTLNYQILSQLSSWKDPLIQVIADDIGRIAWNTFLALVPLTLSFFLFYKSRSRVFCWSTYILLGLSFIVGIKKYNDGNLLVALERIVLSVWGVRLVFIAIALGAIAILLILDRRLRDPRERKQSIFWWIGLFLFVVILPNAPYILTDIIHFYDAVRTIASAWTITLVIVPIY</sequence>
<keyword evidence="1" id="KW-1133">Transmembrane helix</keyword>
<feature type="transmembrane region" description="Helical" evidence="1">
    <location>
        <begin position="91"/>
        <end position="112"/>
    </location>
</feature>
<comment type="caution">
    <text evidence="2">The sequence shown here is derived from an EMBL/GenBank/DDBJ whole genome shotgun (WGS) entry which is preliminary data.</text>
</comment>
<dbReference type="InterPro" id="IPR009793">
    <property type="entry name" value="DUF1361"/>
</dbReference>
<proteinExistence type="predicted"/>
<feature type="non-terminal residue" evidence="2">
    <location>
        <position position="172"/>
    </location>
</feature>
<keyword evidence="1" id="KW-0472">Membrane</keyword>
<evidence type="ECO:0000256" key="1">
    <source>
        <dbReference type="SAM" id="Phobius"/>
    </source>
</evidence>
<name>A0A2T1GJ80_9CYAN</name>
<dbReference type="OrthoDB" id="4540541at2"/>
<keyword evidence="3" id="KW-1185">Reference proteome</keyword>
<evidence type="ECO:0000313" key="3">
    <source>
        <dbReference type="Proteomes" id="UP000238937"/>
    </source>
</evidence>
<feature type="transmembrane region" description="Helical" evidence="1">
    <location>
        <begin position="54"/>
        <end position="71"/>
    </location>
</feature>
<dbReference type="EMBL" id="PVWO01000059">
    <property type="protein sequence ID" value="PSB57842.1"/>
    <property type="molecule type" value="Genomic_DNA"/>
</dbReference>
<organism evidence="2 3">
    <name type="scientific">Chamaesiphon polymorphus CCALA 037</name>
    <dbReference type="NCBI Taxonomy" id="2107692"/>
    <lineage>
        <taxon>Bacteria</taxon>
        <taxon>Bacillati</taxon>
        <taxon>Cyanobacteriota</taxon>
        <taxon>Cyanophyceae</taxon>
        <taxon>Gomontiellales</taxon>
        <taxon>Chamaesiphonaceae</taxon>
        <taxon>Chamaesiphon</taxon>
    </lineage>
</organism>
<dbReference type="RefSeq" id="WP_146138216.1">
    <property type="nucleotide sequence ID" value="NZ_PVWO01000059.1"/>
</dbReference>
<dbReference type="AlphaFoldDB" id="A0A2T1GJ80"/>
<feature type="transmembrane region" description="Helical" evidence="1">
    <location>
        <begin position="29"/>
        <end position="47"/>
    </location>
</feature>
<evidence type="ECO:0008006" key="4">
    <source>
        <dbReference type="Google" id="ProtNLM"/>
    </source>
</evidence>
<dbReference type="Pfam" id="PF07099">
    <property type="entry name" value="DUF1361"/>
    <property type="match status" value="1"/>
</dbReference>
<gene>
    <name evidence="2" type="ORF">C7B77_06880</name>
</gene>
<keyword evidence="1" id="KW-0812">Transmembrane</keyword>
<feature type="transmembrane region" description="Helical" evidence="1">
    <location>
        <begin position="124"/>
        <end position="145"/>
    </location>
</feature>